<proteinExistence type="predicted"/>
<name>A0AAI8FPD0_9BURK</name>
<dbReference type="AlphaFoldDB" id="A0AAI8FPD0"/>
<evidence type="ECO:0000313" key="2">
    <source>
        <dbReference type="EMBL" id="AIO68014.1"/>
    </source>
</evidence>
<gene>
    <name evidence="2" type="ORF">DM82_1419</name>
</gene>
<reference evidence="2 3" key="1">
    <citation type="submission" date="2014-06" db="EMBL/GenBank/DDBJ databases">
        <authorList>
            <person name="Bishop-Lilly K.A."/>
            <person name="Broomall S.M."/>
            <person name="Chain P.S."/>
            <person name="Chertkov O."/>
            <person name="Coyne S.R."/>
            <person name="Daligault H.E."/>
            <person name="Davenport K.W."/>
            <person name="Erkkila T."/>
            <person name="Frey K.G."/>
            <person name="Gibbons H.S."/>
            <person name="Gu W."/>
            <person name="Jaissle J."/>
            <person name="Johnson S.L."/>
            <person name="Koroleva G.I."/>
            <person name="Ladner J.T."/>
            <person name="Lo C.-C."/>
            <person name="Minogue T.D."/>
            <person name="Munk C."/>
            <person name="Palacios G.F."/>
            <person name="Redden C.L."/>
            <person name="Rosenzweig C.N."/>
            <person name="Scholz M.B."/>
            <person name="Teshima H."/>
            <person name="Xu Y."/>
        </authorList>
    </citation>
    <scope>NUCLEOTIDE SEQUENCE [LARGE SCALE GENOMIC DNA]</scope>
    <source>
        <strain evidence="2 3">EO147</strain>
    </source>
</reference>
<feature type="region of interest" description="Disordered" evidence="1">
    <location>
        <begin position="114"/>
        <end position="135"/>
    </location>
</feature>
<evidence type="ECO:0000256" key="1">
    <source>
        <dbReference type="SAM" id="MobiDB-lite"/>
    </source>
</evidence>
<organism evidence="2 3">
    <name type="scientific">Burkholderia oklahomensis</name>
    <dbReference type="NCBI Taxonomy" id="342113"/>
    <lineage>
        <taxon>Bacteria</taxon>
        <taxon>Pseudomonadati</taxon>
        <taxon>Pseudomonadota</taxon>
        <taxon>Betaproteobacteria</taxon>
        <taxon>Burkholderiales</taxon>
        <taxon>Burkholderiaceae</taxon>
        <taxon>Burkholderia</taxon>
        <taxon>pseudomallei group</taxon>
    </lineage>
</organism>
<dbReference type="EMBL" id="CP008726">
    <property type="protein sequence ID" value="AIO68014.1"/>
    <property type="molecule type" value="Genomic_DNA"/>
</dbReference>
<keyword evidence="3" id="KW-1185">Reference proteome</keyword>
<protein>
    <submittedName>
        <fullName evidence="2">Uncharacterized protein</fullName>
    </submittedName>
</protein>
<sequence length="255" mass="28598">MDCGERDRKMAHACPSRRETRPYRAGREIEDACVGSSDLVANVEDPQVDRNEAQPYFLEVDQICGMTTRSVAVAWRLGGIAKTGMELPPQRLRRVSSEAGVLFRTAATCVDLGARGPGRERGGSAHSAGRGRQKVCEAEPMMPAPCRPIAGRAQRFERVAERGGDGRCKGCGSRDPRGRFAARRTRHEMRRRHRAVLEIGAIRLKFGPVDRRRQRLEGAMSDERGGRRTFVATIPLTKQRNVLARMRVEERQQHR</sequence>
<evidence type="ECO:0000313" key="3">
    <source>
        <dbReference type="Proteomes" id="UP000029424"/>
    </source>
</evidence>
<dbReference type="KEGG" id="bok:DM82_1419"/>
<dbReference type="Proteomes" id="UP000029424">
    <property type="component" value="Chromosome 1"/>
</dbReference>
<accession>A0AAI8FPD0</accession>